<dbReference type="Proteomes" id="UP000489961">
    <property type="component" value="Unassembled WGS sequence"/>
</dbReference>
<proteinExistence type="predicted"/>
<gene>
    <name evidence="3" type="ORF">SFB21_0550</name>
</gene>
<evidence type="ECO:0000313" key="4">
    <source>
        <dbReference type="Proteomes" id="UP000489961"/>
    </source>
</evidence>
<feature type="coiled-coil region" evidence="1">
    <location>
        <begin position="100"/>
        <end position="127"/>
    </location>
</feature>
<accession>A0A811G6N9</accession>
<dbReference type="InterPro" id="IPR057271">
    <property type="entry name" value="YagK_YfjJ_C"/>
</dbReference>
<sequence>MSIRINESALLIKLENTTKYWIELETAPESFFQDFAALLYDFKKIYHRSYRYFGYIKAWSDWLENYDIAGLTSNELIGYLQSKSFKEYRQYFIGYKSVHLKDLRQHKENEKRNKKSLNEKVTEAIQRYSKSEVVRVDLSYLKERHEHVNLEDFCDDMEQLRKEIGKRKEPFDDLVDYAWALEQGETKGYHCHLLLIFNGHKKQSGWGIAKQVGTLWKGITGGLGMYFNCHDPEQLDQYTKLNILGIGRIHRDNTEEVSRFLNAVTYLVRPEKEEQHLRIKPFFRMRTYQ</sequence>
<dbReference type="RefSeq" id="WP_174558536.1">
    <property type="nucleotide sequence ID" value="NZ_CADDTS010000009.1"/>
</dbReference>
<organism evidence="3 4">
    <name type="scientific">Acinetobacter bouvetii</name>
    <dbReference type="NCBI Taxonomy" id="202951"/>
    <lineage>
        <taxon>Bacteria</taxon>
        <taxon>Pseudomonadati</taxon>
        <taxon>Pseudomonadota</taxon>
        <taxon>Gammaproteobacteria</taxon>
        <taxon>Moraxellales</taxon>
        <taxon>Moraxellaceae</taxon>
        <taxon>Acinetobacter</taxon>
    </lineage>
</organism>
<feature type="domain" description="YagK/YfjJ C-terminal" evidence="2">
    <location>
        <begin position="125"/>
        <end position="272"/>
    </location>
</feature>
<keyword evidence="1" id="KW-0175">Coiled coil</keyword>
<evidence type="ECO:0000259" key="2">
    <source>
        <dbReference type="Pfam" id="PF11726"/>
    </source>
</evidence>
<dbReference type="EMBL" id="CADDTS010000009">
    <property type="protein sequence ID" value="CAB1209423.1"/>
    <property type="molecule type" value="Genomic_DNA"/>
</dbReference>
<dbReference type="Pfam" id="PF11726">
    <property type="entry name" value="YagK_YfjJ_C"/>
    <property type="match status" value="1"/>
</dbReference>
<evidence type="ECO:0000256" key="1">
    <source>
        <dbReference type="SAM" id="Coils"/>
    </source>
</evidence>
<comment type="caution">
    <text evidence="3">The sequence shown here is derived from an EMBL/GenBank/DDBJ whole genome shotgun (WGS) entry which is preliminary data.</text>
</comment>
<name>A0A811G6N9_9GAMM</name>
<reference evidence="3 4" key="1">
    <citation type="submission" date="2020-02" db="EMBL/GenBank/DDBJ databases">
        <authorList>
            <person name="Chaudhuri R."/>
        </authorList>
    </citation>
    <scope>NUCLEOTIDE SEQUENCE [LARGE SCALE GENOMIC DNA]</scope>
    <source>
        <strain evidence="3">SFB21</strain>
    </source>
</reference>
<evidence type="ECO:0000313" key="3">
    <source>
        <dbReference type="EMBL" id="CAB1209423.1"/>
    </source>
</evidence>
<dbReference type="AlphaFoldDB" id="A0A811G6N9"/>
<protein>
    <recommendedName>
        <fullName evidence="2">YagK/YfjJ C-terminal domain-containing protein</fullName>
    </recommendedName>
</protein>